<dbReference type="Proteomes" id="UP000199163">
    <property type="component" value="Unassembled WGS sequence"/>
</dbReference>
<dbReference type="OrthoDB" id="2361079at2"/>
<protein>
    <recommendedName>
        <fullName evidence="3">DUF1798 domain-containing protein</fullName>
    </recommendedName>
</protein>
<evidence type="ECO:0000313" key="2">
    <source>
        <dbReference type="Proteomes" id="UP000199163"/>
    </source>
</evidence>
<reference evidence="1 2" key="1">
    <citation type="submission" date="2016-10" db="EMBL/GenBank/DDBJ databases">
        <authorList>
            <person name="de Groot N.N."/>
        </authorList>
    </citation>
    <scope>NUCLEOTIDE SEQUENCE [LARGE SCALE GENOMIC DNA]</scope>
    <source>
        <strain evidence="1 2">DSM 21632</strain>
    </source>
</reference>
<dbReference type="STRING" id="568899.SAMN05192534_101485"/>
<proteinExistence type="predicted"/>
<dbReference type="SUPFAM" id="SSF140415">
    <property type="entry name" value="YppE-like"/>
    <property type="match status" value="1"/>
</dbReference>
<organism evidence="1 2">
    <name type="scientific">Alteribacillus persepolensis</name>
    <dbReference type="NCBI Taxonomy" id="568899"/>
    <lineage>
        <taxon>Bacteria</taxon>
        <taxon>Bacillati</taxon>
        <taxon>Bacillota</taxon>
        <taxon>Bacilli</taxon>
        <taxon>Bacillales</taxon>
        <taxon>Bacillaceae</taxon>
        <taxon>Alteribacillus</taxon>
    </lineage>
</organism>
<accession>A0A1G7ZBN1</accession>
<name>A0A1G7ZBN1_9BACI</name>
<dbReference type="InterPro" id="IPR023351">
    <property type="entry name" value="YppE-like_sf"/>
</dbReference>
<gene>
    <name evidence="1" type="ORF">SAMN05192534_101485</name>
</gene>
<evidence type="ECO:0008006" key="3">
    <source>
        <dbReference type="Google" id="ProtNLM"/>
    </source>
</evidence>
<dbReference type="AlphaFoldDB" id="A0A1G7ZBN1"/>
<keyword evidence="2" id="KW-1185">Reference proteome</keyword>
<dbReference type="InterPro" id="IPR014913">
    <property type="entry name" value="YppE-like"/>
</dbReference>
<dbReference type="Pfam" id="PF08807">
    <property type="entry name" value="DUF1798"/>
    <property type="match status" value="1"/>
</dbReference>
<evidence type="ECO:0000313" key="1">
    <source>
        <dbReference type="EMBL" id="SDH06163.1"/>
    </source>
</evidence>
<sequence>MYDRLYEVTEQLLTMNNTALETFRHIKTGDKDTPDFYEEVKPFADKVQSYADEWKVLAEEWVLAERPVYFYVKQIEDTHENISVASILAFQTDTKEKRFRERIQSIDYILTGVLQALKEGNNSSS</sequence>
<dbReference type="RefSeq" id="WP_091270824.1">
    <property type="nucleotide sequence ID" value="NZ_FNDK01000001.1"/>
</dbReference>
<dbReference type="EMBL" id="FNDK01000001">
    <property type="protein sequence ID" value="SDH06163.1"/>
    <property type="molecule type" value="Genomic_DNA"/>
</dbReference>
<dbReference type="Gene3D" id="1.20.120.440">
    <property type="entry name" value="YppE-like"/>
    <property type="match status" value="1"/>
</dbReference>